<keyword evidence="10" id="KW-0732">Signal</keyword>
<dbReference type="Proteomes" id="UP000275137">
    <property type="component" value="Unassembled WGS sequence"/>
</dbReference>
<comment type="caution">
    <text evidence="11">The sequence shown here is derived from an EMBL/GenBank/DDBJ whole genome shotgun (WGS) entry which is preliminary data.</text>
</comment>
<dbReference type="GO" id="GO:0043093">
    <property type="term" value="P:FtsZ-dependent cytokinesis"/>
    <property type="evidence" value="ECO:0007669"/>
    <property type="project" value="UniProtKB-UniRule"/>
</dbReference>
<evidence type="ECO:0000256" key="9">
    <source>
        <dbReference type="NCBIfam" id="TIGR02209"/>
    </source>
</evidence>
<proteinExistence type="inferred from homology"/>
<dbReference type="AlphaFoldDB" id="A0A3N0UU94"/>
<dbReference type="RefSeq" id="WP_123238231.1">
    <property type="nucleotide sequence ID" value="NZ_RJVP01000008.1"/>
</dbReference>
<dbReference type="HAMAP" id="MF_00910">
    <property type="entry name" value="FtsL"/>
    <property type="match status" value="1"/>
</dbReference>
<comment type="subunit">
    <text evidence="8">Part of a complex composed of FtsB, FtsL and FtsQ.</text>
</comment>
<reference evidence="11 12" key="1">
    <citation type="submission" date="2018-10" db="EMBL/GenBank/DDBJ databases">
        <authorList>
            <person name="Chen W.-M."/>
        </authorList>
    </citation>
    <scope>NUCLEOTIDE SEQUENCE [LARGE SCALE GENOMIC DNA]</scope>
    <source>
        <strain evidence="11 12">H-5</strain>
    </source>
</reference>
<evidence type="ECO:0000256" key="6">
    <source>
        <dbReference type="ARBA" id="ARBA00023136"/>
    </source>
</evidence>
<dbReference type="GO" id="GO:0005886">
    <property type="term" value="C:plasma membrane"/>
    <property type="evidence" value="ECO:0007669"/>
    <property type="project" value="UniProtKB-SubCell"/>
</dbReference>
<name>A0A3N0UU94_9PROT</name>
<keyword evidence="3 8" id="KW-0132">Cell division</keyword>
<keyword evidence="7 8" id="KW-0131">Cell cycle</keyword>
<feature type="signal peptide" evidence="10">
    <location>
        <begin position="1"/>
        <end position="21"/>
    </location>
</feature>
<keyword evidence="8" id="KW-0997">Cell inner membrane</keyword>
<keyword evidence="4 8" id="KW-0812">Transmembrane</keyword>
<evidence type="ECO:0000256" key="3">
    <source>
        <dbReference type="ARBA" id="ARBA00022618"/>
    </source>
</evidence>
<evidence type="ECO:0000256" key="10">
    <source>
        <dbReference type="SAM" id="SignalP"/>
    </source>
</evidence>
<evidence type="ECO:0000256" key="1">
    <source>
        <dbReference type="ARBA" id="ARBA00004401"/>
    </source>
</evidence>
<feature type="chain" id="PRO_5018312140" description="Cell division protein FtsL" evidence="10">
    <location>
        <begin position="22"/>
        <end position="92"/>
    </location>
</feature>
<dbReference type="InterPro" id="IPR011922">
    <property type="entry name" value="Cell_div_FtsL"/>
</dbReference>
<comment type="function">
    <text evidence="8">Essential cell division protein. May link together the upstream cell division proteins, which are predominantly cytoplasmic, with the downstream cell division proteins, which are predominantly periplasmic.</text>
</comment>
<dbReference type="PANTHER" id="PTHR37479">
    <property type="entry name" value="CELL DIVISION PROTEIN FTSL"/>
    <property type="match status" value="1"/>
</dbReference>
<accession>A0A3N0UU94</accession>
<organism evidence="11 12">
    <name type="scientific">Pseudomethylobacillus aquaticus</name>
    <dbReference type="NCBI Taxonomy" id="2676064"/>
    <lineage>
        <taxon>Bacteria</taxon>
        <taxon>Pseudomonadati</taxon>
        <taxon>Pseudomonadota</taxon>
        <taxon>Betaproteobacteria</taxon>
        <taxon>Nitrosomonadales</taxon>
        <taxon>Methylophilaceae</taxon>
        <taxon>Pseudomethylobacillus</taxon>
    </lineage>
</organism>
<dbReference type="GO" id="GO:0032153">
    <property type="term" value="C:cell division site"/>
    <property type="evidence" value="ECO:0007669"/>
    <property type="project" value="UniProtKB-UniRule"/>
</dbReference>
<dbReference type="Pfam" id="PF04999">
    <property type="entry name" value="FtsL"/>
    <property type="match status" value="1"/>
</dbReference>
<evidence type="ECO:0000256" key="2">
    <source>
        <dbReference type="ARBA" id="ARBA00022475"/>
    </source>
</evidence>
<evidence type="ECO:0000313" key="12">
    <source>
        <dbReference type="Proteomes" id="UP000275137"/>
    </source>
</evidence>
<evidence type="ECO:0000256" key="4">
    <source>
        <dbReference type="ARBA" id="ARBA00022692"/>
    </source>
</evidence>
<gene>
    <name evidence="8 11" type="primary">ftsL</name>
    <name evidence="11" type="ORF">ED236_12025</name>
</gene>
<dbReference type="EMBL" id="RJVP01000008">
    <property type="protein sequence ID" value="ROH84116.1"/>
    <property type="molecule type" value="Genomic_DNA"/>
</dbReference>
<sequence>MTQFNLMLFGVLIMLSLATVAGQHQARKHYFELEQQQQAARQYEVEWGQLQLEQNTWATHARIEQIANQALKMRVPDNHSIQVVPATTGVQP</sequence>
<evidence type="ECO:0000256" key="7">
    <source>
        <dbReference type="ARBA" id="ARBA00023306"/>
    </source>
</evidence>
<dbReference type="PANTHER" id="PTHR37479:SF1">
    <property type="entry name" value="CELL DIVISION PROTEIN FTSL"/>
    <property type="match status" value="1"/>
</dbReference>
<keyword evidence="5 8" id="KW-1133">Transmembrane helix</keyword>
<keyword evidence="6 8" id="KW-0472">Membrane</keyword>
<keyword evidence="2 8" id="KW-1003">Cell membrane</keyword>
<protein>
    <recommendedName>
        <fullName evidence="8 9">Cell division protein FtsL</fullName>
    </recommendedName>
</protein>
<evidence type="ECO:0000256" key="5">
    <source>
        <dbReference type="ARBA" id="ARBA00022989"/>
    </source>
</evidence>
<evidence type="ECO:0000313" key="11">
    <source>
        <dbReference type="EMBL" id="ROH84116.1"/>
    </source>
</evidence>
<keyword evidence="12" id="KW-1185">Reference proteome</keyword>
<comment type="subcellular location">
    <subcellularLocation>
        <location evidence="8">Cell inner membrane</location>
        <topology evidence="8">Single-pass type II membrane protein</topology>
    </subcellularLocation>
    <subcellularLocation>
        <location evidence="1">Cell membrane</location>
        <topology evidence="1">Single-pass type II membrane protein</topology>
    </subcellularLocation>
    <text evidence="8">Localizes to the division septum where it forms a ring structure.</text>
</comment>
<dbReference type="NCBIfam" id="TIGR02209">
    <property type="entry name" value="ftsL_broad"/>
    <property type="match status" value="1"/>
</dbReference>
<evidence type="ECO:0000256" key="8">
    <source>
        <dbReference type="HAMAP-Rule" id="MF_00910"/>
    </source>
</evidence>
<comment type="similarity">
    <text evidence="8">Belongs to the FtsL family.</text>
</comment>